<proteinExistence type="predicted"/>
<feature type="compositionally biased region" description="Acidic residues" evidence="1">
    <location>
        <begin position="1339"/>
        <end position="1350"/>
    </location>
</feature>
<dbReference type="PANTHER" id="PTHR30121:SF6">
    <property type="entry name" value="SLR6007 PROTEIN"/>
    <property type="match status" value="1"/>
</dbReference>
<evidence type="ECO:0000313" key="2">
    <source>
        <dbReference type="EMBL" id="TDW90514.1"/>
    </source>
</evidence>
<dbReference type="Gene3D" id="3.40.50.300">
    <property type="entry name" value="P-loop containing nucleotide triphosphate hydrolases"/>
    <property type="match status" value="1"/>
</dbReference>
<feature type="region of interest" description="Disordered" evidence="1">
    <location>
        <begin position="1334"/>
        <end position="1412"/>
    </location>
</feature>
<reference evidence="2 3" key="1">
    <citation type="submission" date="2019-03" db="EMBL/GenBank/DDBJ databases">
        <title>Genomic Encyclopedia of Type Strains, Phase III (KMG-III): the genomes of soil and plant-associated and newly described type strains.</title>
        <authorList>
            <person name="Whitman W."/>
        </authorList>
    </citation>
    <scope>NUCLEOTIDE SEQUENCE [LARGE SCALE GENOMIC DNA]</scope>
    <source>
        <strain evidence="2 3">VKMAc-2574</strain>
    </source>
</reference>
<sequence>MTVTAVGLTEPTAAEVRSALEEVLVPHLLGLLSARQAGHCMRVTELDGDLASRLVIRLRSATTPGTVVCLLATDEDVANGDDTLVTSTQLVELRNRPVEEASGPLLVFVPPGLRASAEDSFGVATFEEIELGNAYAMLREELMGRIPAALRDKIGKLAAVLGGKRDGRSTDQAWVRYLLTVAANEYEVDAAGAAVYCFGLVPDLALFTSVDEVPERVGRNRVHVDDLSRGELDERQRVLSLGLSDPSFTASLARFAGKVGLEDRNVWTRRIIIDRDSRGLTFDKWPAPSEREIVLKIDVHTVDLPVVGDDPGQLKRYPSLERLAGQPYLVAGPTGSKDVAAAFTVDPALTPTDGLLKLRVELLSEDGTPTGKAVNVAAGARPKSAYKGTIRNLRKAQLDEGWHRLIVTPIAETDRRIVVATGSGQSELFYVVNADEDEEPPETRAQRHESLMHAIERLSFGRLVEGRSARELAPGEVSWVNGSRSSSYASANIHVAGGGSAEIRLSRLLTQIERDTLISPRELGMWQLAIGHEGPPSAPVRDETPWVEALGPAAEAAFAEFIDIRDTLFAAIANVDGPDESEAVGVVETVHVQALSAEMTAYAANFQKMIAAQAAYVSSVAASERGAALRALAGLQQIDAVAVRYFDALGNFYRVLLVGPTHPLRLLWVSGWCGVGDTWRKELAEHTKAAAADAEASFFDRLDPLGFPFAVPRQDNRALLVAIGNLTPFWTALVPPRTDDAVGLLNRVGAALGVPDAPRTGGSGAQAAVVLAERVERYVRQHSYVRTLVMNVINPGDAGLIVEMLLDLQRRAATKELTYDLRLCTPQTAMPGIGEQLAELTRSDSRFNSDEADAFSARGDSSVPKLAYSIRSMEEFEDRPSEFEAHLTIFVDAFSGEEHETVPLKELAHPPAYGLIQQATTTFDVNDDGTSVTWRKTPVFARPGSAGNSPGDLLAELPRTLALASALVATDGTASDHVPTTTLNLDGQQRSLLHQAHDVSDWVVIIDRTLGLEYFDRASDPSRGSDFVIDYIAGRVGLGRQVLVSSRKIEELRGLLTPVISDHGIAVEDRHLQTFFEQLRLLSGSLAFKLSSAARNQRSEVLGLALARLYLEGQRVLGDQIVIPLDAHQELYAEARRRSGVERSLRRTDLALFSFDAKARTITCRLVEVKAYSSIRSVTEYEALQRSIIEQVETSRAVLAAQFDPNLHDPDRVDRAVKNVEFGALLRFYLERAERYKMVGRSVSTHARRLLQTLDDGFTLSFERIGLIFELAGDSSEPELVDGVEFHHIGRDEIDELLDAVPTNLDRPGDRTEQYAVTVPALTRTRREGAAFRAATLEPIDDVAPDEADEGQPTRSGQASHEEEQPLEGTPPVPASITTGSTAEPVSASVASTTSSEQATDSERREVEQPRTAAPSIVVGTNGISPQWAMLGEVAGGRKTGLDLNETHTISLFGVQGGGKSYTLGSLIEGATLPASGINELPRPLATIVFHYSRTQDYAPEFTSVIEANDQDAQLAILRQRYGAEPKALDDVVLLTPVAQVAERRAELPGIDVQPLLFGSGELQAAHWSFLLGAVGNQAMYIRQLKQIFRANRTSLSLDTIRRGVDASTMADNMKDLAFQRLDLAAEYIDDSVRISDYVHPGRLIIVDLRDEYIEKDESLGLFVVLMQLFAEATDTDGRFNKLVVFDEAHKYIDSPDLVDVLVESVREMRHKGMSILVASQDPPSVPISLIELSDVVIMHKMTSPAWLKHIQRANSALTALRPEQLARLQPGEAYVWAGKASEPAITHSAVRMTLRPRITKHGGQTKTATD</sequence>
<dbReference type="InterPro" id="IPR051162">
    <property type="entry name" value="T4SS_component"/>
</dbReference>
<dbReference type="PANTHER" id="PTHR30121">
    <property type="entry name" value="UNCHARACTERIZED PROTEIN YJGR-RELATED"/>
    <property type="match status" value="1"/>
</dbReference>
<dbReference type="Proteomes" id="UP000295060">
    <property type="component" value="Unassembled WGS sequence"/>
</dbReference>
<dbReference type="NCBIfam" id="NF047742">
    <property type="entry name" value="antiphage_MADS8"/>
    <property type="match status" value="1"/>
</dbReference>
<dbReference type="RefSeq" id="WP_134130488.1">
    <property type="nucleotide sequence ID" value="NZ_SODU01000002.1"/>
</dbReference>
<comment type="caution">
    <text evidence="2">The sequence shown here is derived from an EMBL/GenBank/DDBJ whole genome shotgun (WGS) entry which is preliminary data.</text>
</comment>
<accession>A0ABY2FGK9</accession>
<dbReference type="SUPFAM" id="SSF52540">
    <property type="entry name" value="P-loop containing nucleoside triphosphate hydrolases"/>
    <property type="match status" value="1"/>
</dbReference>
<organism evidence="2 3">
    <name type="scientific">Kribbella pratensis</name>
    <dbReference type="NCBI Taxonomy" id="2512112"/>
    <lineage>
        <taxon>Bacteria</taxon>
        <taxon>Bacillati</taxon>
        <taxon>Actinomycetota</taxon>
        <taxon>Actinomycetes</taxon>
        <taxon>Propionibacteriales</taxon>
        <taxon>Kribbellaceae</taxon>
        <taxon>Kribbella</taxon>
    </lineage>
</organism>
<evidence type="ECO:0008006" key="4">
    <source>
        <dbReference type="Google" id="ProtNLM"/>
    </source>
</evidence>
<gene>
    <name evidence="2" type="ORF">EV137_4332</name>
</gene>
<dbReference type="EMBL" id="SODU01000002">
    <property type="protein sequence ID" value="TDW90514.1"/>
    <property type="molecule type" value="Genomic_DNA"/>
</dbReference>
<evidence type="ECO:0000256" key="1">
    <source>
        <dbReference type="SAM" id="MobiDB-lite"/>
    </source>
</evidence>
<feature type="compositionally biased region" description="Low complexity" evidence="1">
    <location>
        <begin position="1381"/>
        <end position="1399"/>
    </location>
</feature>
<dbReference type="InterPro" id="IPR027417">
    <property type="entry name" value="P-loop_NTPase"/>
</dbReference>
<evidence type="ECO:0000313" key="3">
    <source>
        <dbReference type="Proteomes" id="UP000295060"/>
    </source>
</evidence>
<protein>
    <recommendedName>
        <fullName evidence="4">ATP-binding protein</fullName>
    </recommendedName>
</protein>
<keyword evidence="3" id="KW-1185">Reference proteome</keyword>
<name>A0ABY2FGK9_9ACTN</name>